<dbReference type="SMART" id="SM00304">
    <property type="entry name" value="HAMP"/>
    <property type="match status" value="1"/>
</dbReference>
<feature type="domain" description="HAMP" evidence="6">
    <location>
        <begin position="209"/>
        <end position="264"/>
    </location>
</feature>
<dbReference type="Proteomes" id="UP000290637">
    <property type="component" value="Chromosome"/>
</dbReference>
<dbReference type="Pfam" id="PF00015">
    <property type="entry name" value="MCPsignal"/>
    <property type="match status" value="1"/>
</dbReference>
<dbReference type="GO" id="GO:0005886">
    <property type="term" value="C:plasma membrane"/>
    <property type="evidence" value="ECO:0007669"/>
    <property type="project" value="TreeGrafter"/>
</dbReference>
<dbReference type="GO" id="GO:0007165">
    <property type="term" value="P:signal transduction"/>
    <property type="evidence" value="ECO:0007669"/>
    <property type="project" value="UniProtKB-KW"/>
</dbReference>
<evidence type="ECO:0000256" key="3">
    <source>
        <dbReference type="ARBA" id="ARBA00029447"/>
    </source>
</evidence>
<evidence type="ECO:0000256" key="1">
    <source>
        <dbReference type="ARBA" id="ARBA00004370"/>
    </source>
</evidence>
<dbReference type="InterPro" id="IPR004089">
    <property type="entry name" value="MCPsignal_dom"/>
</dbReference>
<comment type="subcellular location">
    <subcellularLocation>
        <location evidence="1">Membrane</location>
    </subcellularLocation>
</comment>
<evidence type="ECO:0000259" key="6">
    <source>
        <dbReference type="PROSITE" id="PS50885"/>
    </source>
</evidence>
<dbReference type="InterPro" id="IPR003660">
    <property type="entry name" value="HAMP_dom"/>
</dbReference>
<dbReference type="PRINTS" id="PR00260">
    <property type="entry name" value="CHEMTRNSDUCR"/>
</dbReference>
<evidence type="ECO:0000256" key="2">
    <source>
        <dbReference type="ARBA" id="ARBA00022481"/>
    </source>
</evidence>
<evidence type="ECO:0000313" key="8">
    <source>
        <dbReference type="Proteomes" id="UP000290637"/>
    </source>
</evidence>
<comment type="similarity">
    <text evidence="3">Belongs to the methyl-accepting chemotaxis (MCP) protein family.</text>
</comment>
<protein>
    <submittedName>
        <fullName evidence="7">HAMP domain-containing protein</fullName>
    </submittedName>
</protein>
<dbReference type="PANTHER" id="PTHR43531:SF14">
    <property type="entry name" value="METHYL-ACCEPTING CHEMOTAXIS PROTEIN I-RELATED"/>
    <property type="match status" value="1"/>
</dbReference>
<dbReference type="SMART" id="SM00283">
    <property type="entry name" value="MA"/>
    <property type="match status" value="1"/>
</dbReference>
<dbReference type="Pfam" id="PF00672">
    <property type="entry name" value="HAMP"/>
    <property type="match status" value="1"/>
</dbReference>
<feature type="domain" description="Methyl-accepting transducer" evidence="5">
    <location>
        <begin position="269"/>
        <end position="498"/>
    </location>
</feature>
<dbReference type="SUPFAM" id="SSF58104">
    <property type="entry name" value="Methyl-accepting chemotaxis protein (MCP) signaling domain"/>
    <property type="match status" value="1"/>
</dbReference>
<evidence type="ECO:0000313" key="7">
    <source>
        <dbReference type="EMBL" id="QBE66428.1"/>
    </source>
</evidence>
<dbReference type="OrthoDB" id="9129300at2"/>
<keyword evidence="2" id="KW-0488">Methylation</keyword>
<keyword evidence="4" id="KW-0807">Transducer</keyword>
<dbReference type="RefSeq" id="WP_130189535.1">
    <property type="nucleotide sequence ID" value="NZ_CP035913.1"/>
</dbReference>
<dbReference type="PROSITE" id="PS50885">
    <property type="entry name" value="HAMP"/>
    <property type="match status" value="1"/>
</dbReference>
<gene>
    <name evidence="7" type="ORF">EWM63_28530</name>
</gene>
<dbReference type="KEGG" id="plue:EWM63_28530"/>
<dbReference type="PROSITE" id="PS50111">
    <property type="entry name" value="CHEMOTAXIS_TRANSDUC_2"/>
    <property type="match status" value="1"/>
</dbReference>
<dbReference type="PANTHER" id="PTHR43531">
    <property type="entry name" value="PROTEIN ICFG"/>
    <property type="match status" value="1"/>
</dbReference>
<keyword evidence="8" id="KW-1185">Reference proteome</keyword>
<evidence type="ECO:0000256" key="4">
    <source>
        <dbReference type="PROSITE-ProRule" id="PRU00284"/>
    </source>
</evidence>
<name>A0A4P6L654_9BURK</name>
<organism evidence="7 8">
    <name type="scientific">Pseudoduganella lutea</name>
    <dbReference type="NCBI Taxonomy" id="321985"/>
    <lineage>
        <taxon>Bacteria</taxon>
        <taxon>Pseudomonadati</taxon>
        <taxon>Pseudomonadota</taxon>
        <taxon>Betaproteobacteria</taxon>
        <taxon>Burkholderiales</taxon>
        <taxon>Oxalobacteraceae</taxon>
        <taxon>Telluria group</taxon>
        <taxon>Pseudoduganella</taxon>
    </lineage>
</organism>
<proteinExistence type="inferred from homology"/>
<reference evidence="7 8" key="1">
    <citation type="submission" date="2019-02" db="EMBL/GenBank/DDBJ databases">
        <title>Draft Genome Sequences of Six Type Strains of the Genus Massilia.</title>
        <authorList>
            <person name="Miess H."/>
            <person name="Frediansyhah A."/>
            <person name="Gross H."/>
        </authorList>
    </citation>
    <scope>NUCLEOTIDE SEQUENCE [LARGE SCALE GENOMIC DNA]</scope>
    <source>
        <strain evidence="7 8">DSM 17473</strain>
    </source>
</reference>
<dbReference type="InterPro" id="IPR004090">
    <property type="entry name" value="Chemotax_Me-accpt_rcpt"/>
</dbReference>
<evidence type="ECO:0000259" key="5">
    <source>
        <dbReference type="PROSITE" id="PS50111"/>
    </source>
</evidence>
<dbReference type="EMBL" id="CP035913">
    <property type="protein sequence ID" value="QBE66428.1"/>
    <property type="molecule type" value="Genomic_DNA"/>
</dbReference>
<dbReference type="GO" id="GO:0004888">
    <property type="term" value="F:transmembrane signaling receptor activity"/>
    <property type="evidence" value="ECO:0007669"/>
    <property type="project" value="InterPro"/>
</dbReference>
<sequence>MNLSIRKRLLLSNVSTLLFVAVCGLIAFQAVRDLDAAMQAVRDNGSAIKDQLQADMAHDAIRGDVLGILLSATNGDAAQATEARKDLLEHTTLLRARLASMAGLTSDAALQQAMALVIPDAEAYLSSASAIGKMGTGDKAAIDAAYPAFLASFRTLEESMAALSEHIEQNSTLLAAAGENAARNAKRQILGVSILSMVVALALGQMNARAIVVPLNAVMQTAARIARGDLSECALNGRTDTRTETGRLTLALADMRSSLHNIVSLVRTNTDSIATASSQIATGNMDLSSRTEMQAGSLEETAATMEQLTSTVRQNTGNAREATALASTASDVAVRGGVVVGEVVETMGEIRTTSARIGDIIGVIEGIAFQTDILALNAAVEAARAGEQGRGFAVVAAEVRSLAHRSNAAAQEIRQLVGTAASAVARGSTLADAAGATMQEVVVSVQRVSAIMAEISIASAEQESGIEQVNRAISEIDGITQQNAALVEEAAAASAAMKDRAATLKDVVNVFQLGNATAK</sequence>
<dbReference type="AlphaFoldDB" id="A0A4P6L654"/>
<accession>A0A4P6L654</accession>
<dbReference type="InterPro" id="IPR051310">
    <property type="entry name" value="MCP_chemotaxis"/>
</dbReference>
<dbReference type="Gene3D" id="1.10.287.950">
    <property type="entry name" value="Methyl-accepting chemotaxis protein"/>
    <property type="match status" value="1"/>
</dbReference>
<dbReference type="GO" id="GO:0006935">
    <property type="term" value="P:chemotaxis"/>
    <property type="evidence" value="ECO:0007669"/>
    <property type="project" value="InterPro"/>
</dbReference>
<dbReference type="FunFam" id="1.10.287.950:FF:000001">
    <property type="entry name" value="Methyl-accepting chemotaxis sensory transducer"/>
    <property type="match status" value="1"/>
</dbReference>